<protein>
    <submittedName>
        <fullName evidence="1">Ferredoxin</fullName>
    </submittedName>
</protein>
<sequence length="212" mass="22665">MSASYQQIADAALGRHLCIRGAFHPTDLPGIGTLVLLGPDEPAFWPVFSASPEAQDSQPSPMDRWSARVIGGLAKELGAQPFYPFGGPPHAPFFRWATDSGRAWPSPIQFLVHDVAGLFISYRGALGFAERLELPPLPTSPCPSCAQPCATTCPVDAFAGGGYDVPACKAYLATPEGRDCLERGCAARRACPISQSFGRIEAQSAFHMRAFL</sequence>
<reference evidence="1 2" key="1">
    <citation type="submission" date="2019-04" db="EMBL/GenBank/DDBJ databases">
        <title>Draft genome sequence of Youngimonas vesicularis.</title>
        <authorList>
            <person name="Hameed A."/>
        </authorList>
    </citation>
    <scope>NUCLEOTIDE SEQUENCE [LARGE SCALE GENOMIC DNA]</scope>
    <source>
        <strain evidence="1 2">CC-AMW-E</strain>
    </source>
</reference>
<dbReference type="AlphaFoldDB" id="A0A4S3MBJ7"/>
<dbReference type="OrthoDB" id="8279740at2"/>
<organism evidence="1 2">
    <name type="scientific">Thalassobius vesicularis</name>
    <dbReference type="NCBI Taxonomy" id="1294297"/>
    <lineage>
        <taxon>Bacteria</taxon>
        <taxon>Pseudomonadati</taxon>
        <taxon>Pseudomonadota</taxon>
        <taxon>Alphaproteobacteria</taxon>
        <taxon>Rhodobacterales</taxon>
        <taxon>Roseobacteraceae</taxon>
        <taxon>Thalassovita</taxon>
    </lineage>
</organism>
<dbReference type="Proteomes" id="UP000306113">
    <property type="component" value="Unassembled WGS sequence"/>
</dbReference>
<dbReference type="RefSeq" id="WP_136338384.1">
    <property type="nucleotide sequence ID" value="NZ_SSMD01000002.1"/>
</dbReference>
<dbReference type="EMBL" id="SSMD01000002">
    <property type="protein sequence ID" value="THD76023.1"/>
    <property type="molecule type" value="Genomic_DNA"/>
</dbReference>
<comment type="caution">
    <text evidence="1">The sequence shown here is derived from an EMBL/GenBank/DDBJ whole genome shotgun (WGS) entry which is preliminary data.</text>
</comment>
<gene>
    <name evidence="1" type="ORF">E7681_06165</name>
</gene>
<evidence type="ECO:0000313" key="1">
    <source>
        <dbReference type="EMBL" id="THD76023.1"/>
    </source>
</evidence>
<keyword evidence="2" id="KW-1185">Reference proteome</keyword>
<name>A0A4S3MBJ7_9RHOB</name>
<accession>A0A4S3MBJ7</accession>
<proteinExistence type="predicted"/>
<evidence type="ECO:0000313" key="2">
    <source>
        <dbReference type="Proteomes" id="UP000306113"/>
    </source>
</evidence>